<accession>A0AAJ0LV41</accession>
<dbReference type="EMBL" id="JAWDJX010000005">
    <property type="protein sequence ID" value="KAK3056527.1"/>
    <property type="molecule type" value="Genomic_DNA"/>
</dbReference>
<evidence type="ECO:0000313" key="1">
    <source>
        <dbReference type="EMBL" id="KAK3056527.1"/>
    </source>
</evidence>
<proteinExistence type="predicted"/>
<gene>
    <name evidence="1" type="ORF">LTR09_002320</name>
</gene>
<keyword evidence="2" id="KW-1185">Reference proteome</keyword>
<evidence type="ECO:0008006" key="3">
    <source>
        <dbReference type="Google" id="ProtNLM"/>
    </source>
</evidence>
<evidence type="ECO:0000313" key="2">
    <source>
        <dbReference type="Proteomes" id="UP001271007"/>
    </source>
</evidence>
<dbReference type="AlphaFoldDB" id="A0AAJ0LV41"/>
<name>A0AAJ0LV41_9PEZI</name>
<dbReference type="Proteomes" id="UP001271007">
    <property type="component" value="Unassembled WGS sequence"/>
</dbReference>
<sequence length="132" mass="15266">MPQPYLLHVNSRPTIITPETYQQWYLEEHIRDMVYFNATKTGAVYHSSSSCSHSENHATNETDQMDFLAIYQTAQPDCLDTPEFKNNVRQRSELWGKDLKVHLDDVCEYAAKEMKLVEVLGSYEFNEVAGSK</sequence>
<comment type="caution">
    <text evidence="1">The sequence shown here is derived from an EMBL/GenBank/DDBJ whole genome shotgun (WGS) entry which is preliminary data.</text>
</comment>
<reference evidence="1" key="1">
    <citation type="submission" date="2023-04" db="EMBL/GenBank/DDBJ databases">
        <title>Black Yeasts Isolated from many extreme environments.</title>
        <authorList>
            <person name="Coleine C."/>
            <person name="Stajich J.E."/>
            <person name="Selbmann L."/>
        </authorList>
    </citation>
    <scope>NUCLEOTIDE SEQUENCE</scope>
    <source>
        <strain evidence="1">CCFEE 5312</strain>
    </source>
</reference>
<protein>
    <recommendedName>
        <fullName evidence="3">EthD domain-containing protein</fullName>
    </recommendedName>
</protein>
<organism evidence="1 2">
    <name type="scientific">Extremus antarcticus</name>
    <dbReference type="NCBI Taxonomy" id="702011"/>
    <lineage>
        <taxon>Eukaryota</taxon>
        <taxon>Fungi</taxon>
        <taxon>Dikarya</taxon>
        <taxon>Ascomycota</taxon>
        <taxon>Pezizomycotina</taxon>
        <taxon>Dothideomycetes</taxon>
        <taxon>Dothideomycetidae</taxon>
        <taxon>Mycosphaerellales</taxon>
        <taxon>Extremaceae</taxon>
        <taxon>Extremus</taxon>
    </lineage>
</organism>